<dbReference type="NCBIfam" id="TIGR01942">
    <property type="entry name" value="pcnB"/>
    <property type="match status" value="1"/>
</dbReference>
<evidence type="ECO:0000313" key="14">
    <source>
        <dbReference type="Proteomes" id="UP000289555"/>
    </source>
</evidence>
<dbReference type="Pfam" id="PF12626">
    <property type="entry name" value="PolyA_pol_arg_C"/>
    <property type="match status" value="1"/>
</dbReference>
<reference evidence="14" key="1">
    <citation type="journal article" date="2019" name="Microbiol. Resour. Announc.">
        <title>Complete Genome Sequence of Halomonas olivaria, a Moderately Halophilic Bacterium Isolated from Olive Processing Effluents, Obtained by Nanopore Sequencing.</title>
        <authorList>
            <person name="Nagata S."/>
            <person name="Ii K.M."/>
            <person name="Tsukimi T."/>
            <person name="Miura M.C."/>
            <person name="Galipon J."/>
            <person name="Arakawa K."/>
        </authorList>
    </citation>
    <scope>NUCLEOTIDE SEQUENCE [LARGE SCALE GENOMIC DNA]</scope>
    <source>
        <strain evidence="14">TYRC17</strain>
    </source>
</reference>
<feature type="region of interest" description="Disordered" evidence="9">
    <location>
        <begin position="20"/>
        <end position="43"/>
    </location>
</feature>
<dbReference type="InterPro" id="IPR032828">
    <property type="entry name" value="PolyA_RNA-bd"/>
</dbReference>
<dbReference type="EMBL" id="AP019416">
    <property type="protein sequence ID" value="BBI48070.1"/>
    <property type="molecule type" value="Genomic_DNA"/>
</dbReference>
<dbReference type="PANTHER" id="PTHR43051:SF1">
    <property type="entry name" value="POLYNUCLEOTIDE ADENYLYLTRANSFERASE FAMILY PROTEIN"/>
    <property type="match status" value="1"/>
</dbReference>
<dbReference type="Gene3D" id="3.30.460.10">
    <property type="entry name" value="Beta Polymerase, domain 2"/>
    <property type="match status" value="1"/>
</dbReference>
<comment type="similarity">
    <text evidence="7 8">Belongs to the tRNA nucleotidyltransferase/poly(A) polymerase family.</text>
</comment>
<dbReference type="EC" id="2.7.7.19" evidence="7"/>
<feature type="active site" evidence="7">
    <location>
        <position position="83"/>
    </location>
</feature>
<name>A0ABM7GC34_9GAMM</name>
<sequence length="473" mass="53675">MFKGFTRFLHSPGEQLKTLLDPQESSTSALTPRNIPRSEHPVSRQHISDAALKVLYRLSGAGYDAYLVGGCIRDALLGKMPKDFDVATNATPEQVRDLFRNSRLIGRRFRIVHVRFGREVIEVTTFRGKPQDEHGDHIAHQSDEGLLLRDNVWGNIEEDALRRDFTVNALYYNIADFSITDFANGAEDIKTRTLRLIGDPATRYREDPVRMLRAVRFAAKLDFTLDPATEAPMYDQAPLLLQIPPARLFDEVLKLFMSGHGLVTFRLLSHYGLFGMLFPEAEEAMADAAWAEDLIEQALTNTDKRIAEERPVTPAFLLAAFLWAPVKHRQEALEQEGMPPIPALQAAAQQVVSRQLEFTSIPKRFGIPMREIWELQQRLPQRRGKKAFQTREHPRFRAGYDLLLLREQAGEIPSGLGEWWTAFQRGDEHEQRRLLQKWVATPPARAIAVANGAVSRVHQSSGCVLPARLYRLG</sequence>
<dbReference type="SUPFAM" id="SSF81301">
    <property type="entry name" value="Nucleotidyltransferase"/>
    <property type="match status" value="1"/>
</dbReference>
<dbReference type="Pfam" id="PF01743">
    <property type="entry name" value="PolyA_pol"/>
    <property type="match status" value="1"/>
</dbReference>
<dbReference type="CDD" id="cd05398">
    <property type="entry name" value="NT_ClassII-CCAase"/>
    <property type="match status" value="1"/>
</dbReference>
<keyword evidence="1 7" id="KW-0507">mRNA processing</keyword>
<organism evidence="13 14">
    <name type="scientific">Vreelandella olivaria</name>
    <dbReference type="NCBI Taxonomy" id="390919"/>
    <lineage>
        <taxon>Bacteria</taxon>
        <taxon>Pseudomonadati</taxon>
        <taxon>Pseudomonadota</taxon>
        <taxon>Gammaproteobacteria</taxon>
        <taxon>Oceanospirillales</taxon>
        <taxon>Halomonadaceae</taxon>
        <taxon>Vreelandella</taxon>
    </lineage>
</organism>
<keyword evidence="4 7" id="KW-0067">ATP-binding</keyword>
<evidence type="ECO:0000256" key="6">
    <source>
        <dbReference type="ARBA" id="ARBA00023163"/>
    </source>
</evidence>
<keyword evidence="5 7" id="KW-0694">RNA-binding</keyword>
<evidence type="ECO:0000313" key="13">
    <source>
        <dbReference type="EMBL" id="BBI48070.1"/>
    </source>
</evidence>
<feature type="domain" description="Polymerase A arginine-rich C-terminal" evidence="11">
    <location>
        <begin position="336"/>
        <end position="439"/>
    </location>
</feature>
<dbReference type="InterPro" id="IPR002646">
    <property type="entry name" value="PolA_pol_head_dom"/>
</dbReference>
<evidence type="ECO:0000256" key="8">
    <source>
        <dbReference type="RuleBase" id="RU003953"/>
    </source>
</evidence>
<dbReference type="PANTHER" id="PTHR43051">
    <property type="entry name" value="POLYNUCLEOTIDE ADENYLYLTRANSFERASE FAMILY PROTEIN"/>
    <property type="match status" value="1"/>
</dbReference>
<dbReference type="Proteomes" id="UP000289555">
    <property type="component" value="Chromosome"/>
</dbReference>
<dbReference type="Pfam" id="PF12627">
    <property type="entry name" value="PolyA_pol_RNAbd"/>
    <property type="match status" value="1"/>
</dbReference>
<comment type="function">
    <text evidence="7">Adds poly(A) tail to the 3' end of many RNAs, which usually targets these RNAs for decay. Plays a significant role in the global control of gene expression, through influencing the rate of transcript degradation, and in the general RNA quality control.</text>
</comment>
<keyword evidence="3 7" id="KW-0547">Nucleotide-binding</keyword>
<feature type="domain" description="tRNA nucleotidyltransferase/poly(A) polymerase RNA and SrmB- binding" evidence="12">
    <location>
        <begin position="222"/>
        <end position="284"/>
    </location>
</feature>
<dbReference type="Gene3D" id="1.10.3090.10">
    <property type="entry name" value="cca-adding enzyme, domain 2"/>
    <property type="match status" value="1"/>
</dbReference>
<feature type="active site" evidence="7">
    <location>
        <position position="85"/>
    </location>
</feature>
<keyword evidence="14" id="KW-1185">Reference proteome</keyword>
<dbReference type="HAMAP" id="MF_00957">
    <property type="entry name" value="PolyA_pol"/>
    <property type="match status" value="1"/>
</dbReference>
<evidence type="ECO:0000256" key="2">
    <source>
        <dbReference type="ARBA" id="ARBA00022679"/>
    </source>
</evidence>
<evidence type="ECO:0000256" key="9">
    <source>
        <dbReference type="SAM" id="MobiDB-lite"/>
    </source>
</evidence>
<evidence type="ECO:0000259" key="12">
    <source>
        <dbReference type="Pfam" id="PF12627"/>
    </source>
</evidence>
<accession>A0ABM7GC34</accession>
<dbReference type="SUPFAM" id="SSF81891">
    <property type="entry name" value="Poly A polymerase C-terminal region-like"/>
    <property type="match status" value="1"/>
</dbReference>
<gene>
    <name evidence="7 13" type="primary">pcnB</name>
    <name evidence="13" type="ORF">HORIV_04910</name>
</gene>
<evidence type="ECO:0000256" key="3">
    <source>
        <dbReference type="ARBA" id="ARBA00022741"/>
    </source>
</evidence>
<evidence type="ECO:0000259" key="11">
    <source>
        <dbReference type="Pfam" id="PF12626"/>
    </source>
</evidence>
<dbReference type="InterPro" id="IPR043519">
    <property type="entry name" value="NT_sf"/>
</dbReference>
<evidence type="ECO:0000259" key="10">
    <source>
        <dbReference type="Pfam" id="PF01743"/>
    </source>
</evidence>
<comment type="catalytic activity">
    <reaction evidence="7">
        <text>RNA(n) + ATP = RNA(n)-3'-adenine ribonucleotide + diphosphate</text>
        <dbReference type="Rhea" id="RHEA:11332"/>
        <dbReference type="Rhea" id="RHEA-COMP:14527"/>
        <dbReference type="Rhea" id="RHEA-COMP:17347"/>
        <dbReference type="ChEBI" id="CHEBI:30616"/>
        <dbReference type="ChEBI" id="CHEBI:33019"/>
        <dbReference type="ChEBI" id="CHEBI:140395"/>
        <dbReference type="ChEBI" id="CHEBI:173115"/>
        <dbReference type="EC" id="2.7.7.19"/>
    </reaction>
</comment>
<keyword evidence="6 7" id="KW-0804">Transcription</keyword>
<evidence type="ECO:0000256" key="7">
    <source>
        <dbReference type="HAMAP-Rule" id="MF_00957"/>
    </source>
</evidence>
<proteinExistence type="inferred from homology"/>
<protein>
    <recommendedName>
        <fullName evidence="7">Poly(A) polymerase I</fullName>
        <shortName evidence="7">PAP I</shortName>
        <ecNumber evidence="7">2.7.7.19</ecNumber>
    </recommendedName>
</protein>
<dbReference type="InterPro" id="IPR025866">
    <property type="entry name" value="PolyA_pol_arg_C_dom"/>
</dbReference>
<evidence type="ECO:0000256" key="5">
    <source>
        <dbReference type="ARBA" id="ARBA00022884"/>
    </source>
</evidence>
<dbReference type="InterPro" id="IPR010206">
    <property type="entry name" value="PolA_pol_I"/>
</dbReference>
<dbReference type="InterPro" id="IPR052191">
    <property type="entry name" value="tRNA_ntf/polyA_polymerase_I"/>
</dbReference>
<feature type="active site" evidence="7">
    <location>
        <position position="164"/>
    </location>
</feature>
<evidence type="ECO:0000256" key="4">
    <source>
        <dbReference type="ARBA" id="ARBA00022840"/>
    </source>
</evidence>
<keyword evidence="2 7" id="KW-0808">Transferase</keyword>
<evidence type="ECO:0000256" key="1">
    <source>
        <dbReference type="ARBA" id="ARBA00022664"/>
    </source>
</evidence>
<feature type="domain" description="Poly A polymerase head" evidence="10">
    <location>
        <begin position="65"/>
        <end position="195"/>
    </location>
</feature>